<feature type="signal peptide" evidence="1">
    <location>
        <begin position="1"/>
        <end position="30"/>
    </location>
</feature>
<evidence type="ECO:0008006" key="4">
    <source>
        <dbReference type="Google" id="ProtNLM"/>
    </source>
</evidence>
<feature type="chain" id="PRO_5047329639" description="Carboxypeptidase regulatory-like domain-containing protein" evidence="1">
    <location>
        <begin position="31"/>
        <end position="541"/>
    </location>
</feature>
<dbReference type="EMBL" id="JAGEPF010000037">
    <property type="protein sequence ID" value="MBO2464679.1"/>
    <property type="molecule type" value="Genomic_DNA"/>
</dbReference>
<name>A0ABS3S8W6_9ACTN</name>
<comment type="caution">
    <text evidence="2">The sequence shown here is derived from an EMBL/GenBank/DDBJ whole genome shotgun (WGS) entry which is preliminary data.</text>
</comment>
<dbReference type="RefSeq" id="WP_208251394.1">
    <property type="nucleotide sequence ID" value="NZ_JAGEPF010000037.1"/>
</dbReference>
<keyword evidence="3" id="KW-1185">Reference proteome</keyword>
<dbReference type="Proteomes" id="UP000680206">
    <property type="component" value="Unassembled WGS sequence"/>
</dbReference>
<protein>
    <recommendedName>
        <fullName evidence="4">Carboxypeptidase regulatory-like domain-containing protein</fullName>
    </recommendedName>
</protein>
<evidence type="ECO:0000256" key="1">
    <source>
        <dbReference type="SAM" id="SignalP"/>
    </source>
</evidence>
<reference evidence="2 3" key="1">
    <citation type="submission" date="2021-03" db="EMBL/GenBank/DDBJ databases">
        <title>Actinomadura violae sp. nov., isolated from lichen in Thailand.</title>
        <authorList>
            <person name="Kanchanasin P."/>
            <person name="Saeng-In P."/>
            <person name="Phongsopitanun W."/>
            <person name="Yuki M."/>
            <person name="Kudo T."/>
            <person name="Ohkuma M."/>
            <person name="Tanasupawat S."/>
        </authorList>
    </citation>
    <scope>NUCLEOTIDE SEQUENCE [LARGE SCALE GENOMIC DNA]</scope>
    <source>
        <strain evidence="2 3">LCR2-06</strain>
    </source>
</reference>
<proteinExistence type="predicted"/>
<accession>A0ABS3S8W6</accession>
<gene>
    <name evidence="2" type="ORF">J4709_44625</name>
</gene>
<sequence length="541" mass="56632">MSRRGKTVKASLAAAALTAASVVAPAAAHAEIHDARLTSAFDRLSHDRVVTFTLKAKSSDGIVDVEGAVRNPADAAPYAALSFTLVDGTNKDGTWQATLQTDVEHHPGANIAQATLRSADGSTLSPAAAFVDCYLTSVTDVEYAPKTIDIEHPDVTYQGRVMVQKYRDEPLEPAEGATVKAGNGSARTGADGGFAFTATNPSMTVTVARQGALCGNSASAPLTVVKQATVTTARVVSVRPTAEGADVTVHGTVMRRGSAGLVPVSGLSLTVDYQQDTAGGAAAAPASGDWWPTTGADGTFDASFSATRSGRLSIETPGTFYLTGGSVDLGRVELSRNARISGPSFSPRGPLAYRGSLEVTGTLAGDWGPIAGAPVFLEFSTDRKTWTGATYSKTTAAGGFDFFTADAHTEKDGYWRVRYAGDGLYKPLVTTPTYVDVRYGTSIGGFNASPEPVKKGKSLTVKGQLFRYMDKKLPGPGAPVSIYFQAKGSSKWTQMAVVKTASNGWFSKTFKASKDGTWMASYNGSANYLASGKPTDYVDVR</sequence>
<organism evidence="2 3">
    <name type="scientific">Actinomadura violacea</name>
    <dbReference type="NCBI Taxonomy" id="2819934"/>
    <lineage>
        <taxon>Bacteria</taxon>
        <taxon>Bacillati</taxon>
        <taxon>Actinomycetota</taxon>
        <taxon>Actinomycetes</taxon>
        <taxon>Streptosporangiales</taxon>
        <taxon>Thermomonosporaceae</taxon>
        <taxon>Actinomadura</taxon>
    </lineage>
</organism>
<keyword evidence="1" id="KW-0732">Signal</keyword>
<evidence type="ECO:0000313" key="2">
    <source>
        <dbReference type="EMBL" id="MBO2464679.1"/>
    </source>
</evidence>
<evidence type="ECO:0000313" key="3">
    <source>
        <dbReference type="Proteomes" id="UP000680206"/>
    </source>
</evidence>